<evidence type="ECO:0000259" key="10">
    <source>
        <dbReference type="PROSITE" id="PS50026"/>
    </source>
</evidence>
<keyword evidence="13" id="KW-1185">Reference proteome</keyword>
<dbReference type="CTD" id="20217599"/>
<keyword evidence="6" id="KW-1015">Disulfide bond</keyword>
<accession>T1G952</accession>
<dbReference type="InterPro" id="IPR000742">
    <property type="entry name" value="EGF"/>
</dbReference>
<dbReference type="PANTHER" id="PTHR47333:SF4">
    <property type="entry name" value="EGF-LIKE DOMAIN-CONTAINING PROTEIN"/>
    <property type="match status" value="1"/>
</dbReference>
<dbReference type="eggNOG" id="KOG1217">
    <property type="taxonomic scope" value="Eukaryota"/>
</dbReference>
<dbReference type="SMART" id="SM00179">
    <property type="entry name" value="EGF_CA"/>
    <property type="match status" value="3"/>
</dbReference>
<evidence type="ECO:0000256" key="2">
    <source>
        <dbReference type="ARBA" id="ARBA00022525"/>
    </source>
</evidence>
<dbReference type="AlphaFoldDB" id="T1G952"/>
<feature type="transmembrane region" description="Helical" evidence="9">
    <location>
        <begin position="173"/>
        <end position="199"/>
    </location>
</feature>
<dbReference type="RefSeq" id="XP_009025257.1">
    <property type="nucleotide sequence ID" value="XM_009027009.1"/>
</dbReference>
<dbReference type="GO" id="GO:0005509">
    <property type="term" value="F:calcium ion binding"/>
    <property type="evidence" value="ECO:0007669"/>
    <property type="project" value="InterPro"/>
</dbReference>
<organism evidence="12 13">
    <name type="scientific">Helobdella robusta</name>
    <name type="common">Californian leech</name>
    <dbReference type="NCBI Taxonomy" id="6412"/>
    <lineage>
        <taxon>Eukaryota</taxon>
        <taxon>Metazoa</taxon>
        <taxon>Spiralia</taxon>
        <taxon>Lophotrochozoa</taxon>
        <taxon>Annelida</taxon>
        <taxon>Clitellata</taxon>
        <taxon>Hirudinea</taxon>
        <taxon>Rhynchobdellida</taxon>
        <taxon>Glossiphoniidae</taxon>
        <taxon>Helobdella</taxon>
    </lineage>
</organism>
<keyword evidence="9" id="KW-1133">Transmembrane helix</keyword>
<evidence type="ECO:0000256" key="4">
    <source>
        <dbReference type="ARBA" id="ARBA00022729"/>
    </source>
</evidence>
<protein>
    <recommendedName>
        <fullName evidence="10">EGF-like domain-containing protein</fullName>
    </recommendedName>
</protein>
<dbReference type="Pfam" id="PF07645">
    <property type="entry name" value="EGF_CA"/>
    <property type="match status" value="3"/>
</dbReference>
<keyword evidence="7" id="KW-0325">Glycoprotein</keyword>
<dbReference type="EMBL" id="KB097495">
    <property type="protein sequence ID" value="ESN96105.1"/>
    <property type="molecule type" value="Genomic_DNA"/>
</dbReference>
<dbReference type="FunFam" id="2.10.25.10:FF:000038">
    <property type="entry name" value="Fibrillin 2"/>
    <property type="match status" value="1"/>
</dbReference>
<reference evidence="11 13" key="2">
    <citation type="journal article" date="2013" name="Nature">
        <title>Insights into bilaterian evolution from three spiralian genomes.</title>
        <authorList>
            <person name="Simakov O."/>
            <person name="Marletaz F."/>
            <person name="Cho S.J."/>
            <person name="Edsinger-Gonzales E."/>
            <person name="Havlak P."/>
            <person name="Hellsten U."/>
            <person name="Kuo D.H."/>
            <person name="Larsson T."/>
            <person name="Lv J."/>
            <person name="Arendt D."/>
            <person name="Savage R."/>
            <person name="Osoegawa K."/>
            <person name="de Jong P."/>
            <person name="Grimwood J."/>
            <person name="Chapman J.A."/>
            <person name="Shapiro H."/>
            <person name="Aerts A."/>
            <person name="Otillar R.P."/>
            <person name="Terry A.Y."/>
            <person name="Boore J.L."/>
            <person name="Grigoriev I.V."/>
            <person name="Lindberg D.R."/>
            <person name="Seaver E.C."/>
            <person name="Weisblat D.A."/>
            <person name="Putnam N.H."/>
            <person name="Rokhsar D.S."/>
        </authorList>
    </citation>
    <scope>NUCLEOTIDE SEQUENCE</scope>
</reference>
<dbReference type="InterPro" id="IPR049883">
    <property type="entry name" value="NOTCH1_EGF-like"/>
</dbReference>
<dbReference type="Proteomes" id="UP000015101">
    <property type="component" value="Unassembled WGS sequence"/>
</dbReference>
<keyword evidence="9" id="KW-0812">Transmembrane</keyword>
<dbReference type="GeneID" id="20217599"/>
<proteinExistence type="predicted"/>
<dbReference type="PROSITE" id="PS00010">
    <property type="entry name" value="ASX_HYDROXYL"/>
    <property type="match status" value="3"/>
</dbReference>
<dbReference type="PROSITE" id="PS50026">
    <property type="entry name" value="EGF_3"/>
    <property type="match status" value="3"/>
</dbReference>
<dbReference type="OrthoDB" id="339125at2759"/>
<evidence type="ECO:0000256" key="3">
    <source>
        <dbReference type="ARBA" id="ARBA00022536"/>
    </source>
</evidence>
<dbReference type="InParanoid" id="T1G952"/>
<dbReference type="Gene3D" id="2.10.25.10">
    <property type="entry name" value="Laminin"/>
    <property type="match status" value="3"/>
</dbReference>
<evidence type="ECO:0000256" key="7">
    <source>
        <dbReference type="ARBA" id="ARBA00023180"/>
    </source>
</evidence>
<evidence type="ECO:0000313" key="13">
    <source>
        <dbReference type="Proteomes" id="UP000015101"/>
    </source>
</evidence>
<dbReference type="PROSITE" id="PS01187">
    <property type="entry name" value="EGF_CA"/>
    <property type="match status" value="2"/>
</dbReference>
<keyword evidence="9" id="KW-0472">Membrane</keyword>
<name>T1G952_HELRO</name>
<dbReference type="InterPro" id="IPR009030">
    <property type="entry name" value="Growth_fac_rcpt_cys_sf"/>
</dbReference>
<comment type="caution">
    <text evidence="8">Lacks conserved residue(s) required for the propagation of feature annotation.</text>
</comment>
<evidence type="ECO:0000256" key="5">
    <source>
        <dbReference type="ARBA" id="ARBA00022737"/>
    </source>
</evidence>
<keyword evidence="4" id="KW-0732">Signal</keyword>
<keyword evidence="2" id="KW-0964">Secreted</keyword>
<dbReference type="CDD" id="cd00054">
    <property type="entry name" value="EGF_CA"/>
    <property type="match status" value="1"/>
</dbReference>
<reference evidence="12" key="3">
    <citation type="submission" date="2015-06" db="UniProtKB">
        <authorList>
            <consortium name="EnsemblMetazoa"/>
        </authorList>
    </citation>
    <scope>IDENTIFICATION</scope>
</reference>
<dbReference type="EMBL" id="AMQM01001301">
    <property type="status" value="NOT_ANNOTATED_CDS"/>
    <property type="molecule type" value="Genomic_DNA"/>
</dbReference>
<evidence type="ECO:0000256" key="8">
    <source>
        <dbReference type="PROSITE-ProRule" id="PRU00076"/>
    </source>
</evidence>
<dbReference type="EnsemblMetazoa" id="HelroT95235">
    <property type="protein sequence ID" value="HelroP95235"/>
    <property type="gene ID" value="HelroG95235"/>
</dbReference>
<dbReference type="SMART" id="SM00181">
    <property type="entry name" value="EGF"/>
    <property type="match status" value="3"/>
</dbReference>
<gene>
    <name evidence="12" type="primary">20217599</name>
    <name evidence="11" type="ORF">HELRODRAFT_95235</name>
</gene>
<comment type="subcellular location">
    <subcellularLocation>
        <location evidence="1">Secreted</location>
    </subcellularLocation>
</comment>
<dbReference type="PANTHER" id="PTHR47333">
    <property type="entry name" value="VON WILLEBRAND FACTOR C AND EGF DOMAIN-CONTAINING PROTEIN"/>
    <property type="match status" value="1"/>
</dbReference>
<dbReference type="InterPro" id="IPR052080">
    <property type="entry name" value="vWF_C/EGF_Fibrillin"/>
</dbReference>
<dbReference type="InterPro" id="IPR000152">
    <property type="entry name" value="EGF-type_Asp/Asn_hydroxyl_site"/>
</dbReference>
<evidence type="ECO:0000313" key="12">
    <source>
        <dbReference type="EnsemblMetazoa" id="HelroP95235"/>
    </source>
</evidence>
<feature type="domain" description="EGF-like" evidence="10">
    <location>
        <begin position="82"/>
        <end position="124"/>
    </location>
</feature>
<dbReference type="KEGG" id="hro:HELRODRAFT_95235"/>
<dbReference type="OMA" id="CTTYANA"/>
<evidence type="ECO:0000256" key="1">
    <source>
        <dbReference type="ARBA" id="ARBA00004613"/>
    </source>
</evidence>
<dbReference type="HOGENOM" id="CLU_1312881_0_0_1"/>
<sequence length="210" mass="22734">TIPTACDTAVSTCVDKSSYYVCDCISGYQHPPNNDTYCADVDECFESQHNCSKPLATCLNTKGSFVCICPYGYVQVNNNCLEEDECTTYANACDNRTSTCVNKVGTYSCNCLSGFYSKNPWTCDDIDECALNLHNCSNPTEICVNTAGSFVCQCSPGYQRFNNVCSVSGERNLLFAFIGVFGAVILTLIGVFASCAASYQSQLAKANLSE</sequence>
<reference evidence="13" key="1">
    <citation type="submission" date="2012-12" db="EMBL/GenBank/DDBJ databases">
        <authorList>
            <person name="Hellsten U."/>
            <person name="Grimwood J."/>
            <person name="Chapman J.A."/>
            <person name="Shapiro H."/>
            <person name="Aerts A."/>
            <person name="Otillar R.P."/>
            <person name="Terry A.Y."/>
            <person name="Boore J.L."/>
            <person name="Simakov O."/>
            <person name="Marletaz F."/>
            <person name="Cho S.-J."/>
            <person name="Edsinger-Gonzales E."/>
            <person name="Havlak P."/>
            <person name="Kuo D.-H."/>
            <person name="Larsson T."/>
            <person name="Lv J."/>
            <person name="Arendt D."/>
            <person name="Savage R."/>
            <person name="Osoegawa K."/>
            <person name="de Jong P."/>
            <person name="Lindberg D.R."/>
            <person name="Seaver E.C."/>
            <person name="Weisblat D.A."/>
            <person name="Putnam N.H."/>
            <person name="Grigoriev I.V."/>
            <person name="Rokhsar D.S."/>
        </authorList>
    </citation>
    <scope>NUCLEOTIDE SEQUENCE</scope>
</reference>
<feature type="domain" description="EGF-like" evidence="10">
    <location>
        <begin position="125"/>
        <end position="166"/>
    </location>
</feature>
<keyword evidence="5" id="KW-0677">Repeat</keyword>
<dbReference type="STRING" id="6412.T1G952"/>
<evidence type="ECO:0000256" key="6">
    <source>
        <dbReference type="ARBA" id="ARBA00023157"/>
    </source>
</evidence>
<dbReference type="GO" id="GO:0005576">
    <property type="term" value="C:extracellular region"/>
    <property type="evidence" value="ECO:0007669"/>
    <property type="project" value="UniProtKB-SubCell"/>
</dbReference>
<keyword evidence="3 8" id="KW-0245">EGF-like domain</keyword>
<dbReference type="FunFam" id="2.10.25.10:FF:000005">
    <property type="entry name" value="Fibrillin 2"/>
    <property type="match status" value="1"/>
</dbReference>
<feature type="domain" description="EGF-like" evidence="10">
    <location>
        <begin position="40"/>
        <end position="81"/>
    </location>
</feature>
<evidence type="ECO:0000256" key="9">
    <source>
        <dbReference type="SAM" id="Phobius"/>
    </source>
</evidence>
<dbReference type="SUPFAM" id="SSF57184">
    <property type="entry name" value="Growth factor receptor domain"/>
    <property type="match status" value="1"/>
</dbReference>
<evidence type="ECO:0000313" key="11">
    <source>
        <dbReference type="EMBL" id="ESN96105.1"/>
    </source>
</evidence>
<dbReference type="InterPro" id="IPR018097">
    <property type="entry name" value="EGF_Ca-bd_CS"/>
</dbReference>
<dbReference type="InterPro" id="IPR001881">
    <property type="entry name" value="EGF-like_Ca-bd_dom"/>
</dbReference>
<dbReference type="PROSITE" id="PS01186">
    <property type="entry name" value="EGF_2"/>
    <property type="match status" value="3"/>
</dbReference>